<sequence>MAPVSREGMTHSMLLRGLASVLAGAALACGDTLVDKTYSGTPVFTVRGRVVAPSDYVDEEDAEIFLSVLWSQGGAERADRLVEQPGTTRRTAFFRSFEMPLFDEPGSEHFYTTPSGARYAIGRLAGFHDDNDNGRRDASEPFMGYSQQALLHAPEDLPARDSPTGAFLRAGWHIVSTPLMCQSASGPQPAPGPVDPVADGECGVPLGAGCKKDADCGGGVCVTNFLGEWAGGACLIPEPPPNGCRQRGSVLLRAPAPDPQAYWIKACTVSEDCDRLHPYQCDQQIRGCRPSAETVVDINGREPPRSFCAAQAPLPPQ</sequence>
<evidence type="ECO:0008006" key="3">
    <source>
        <dbReference type="Google" id="ProtNLM"/>
    </source>
</evidence>
<name>A0ABT4AJJ0_9BACT</name>
<dbReference type="PROSITE" id="PS51257">
    <property type="entry name" value="PROKAR_LIPOPROTEIN"/>
    <property type="match status" value="1"/>
</dbReference>
<reference evidence="1 2" key="1">
    <citation type="submission" date="2022-11" db="EMBL/GenBank/DDBJ databases">
        <title>Minimal conservation of predation-associated metabolite biosynthetic gene clusters underscores biosynthetic potential of Myxococcota including descriptions for ten novel species: Archangium lansinium sp. nov., Myxococcus landrumus sp. nov., Nannocystis bai.</title>
        <authorList>
            <person name="Ahearne A."/>
            <person name="Stevens C."/>
            <person name="Phillips K."/>
        </authorList>
    </citation>
    <scope>NUCLEOTIDE SEQUENCE [LARGE SCALE GENOMIC DNA]</scope>
    <source>
        <strain evidence="1 2">MIWBW</strain>
    </source>
</reference>
<dbReference type="EMBL" id="JAPNKA010000001">
    <property type="protein sequence ID" value="MCY1081456.1"/>
    <property type="molecule type" value="Genomic_DNA"/>
</dbReference>
<gene>
    <name evidence="1" type="ORF">OV287_44085</name>
</gene>
<comment type="caution">
    <text evidence="1">The sequence shown here is derived from an EMBL/GenBank/DDBJ whole genome shotgun (WGS) entry which is preliminary data.</text>
</comment>
<accession>A0ABT4AJJ0</accession>
<evidence type="ECO:0000313" key="1">
    <source>
        <dbReference type="EMBL" id="MCY1081456.1"/>
    </source>
</evidence>
<protein>
    <recommendedName>
        <fullName evidence="3">Lipoprotein</fullName>
    </recommendedName>
</protein>
<evidence type="ECO:0000313" key="2">
    <source>
        <dbReference type="Proteomes" id="UP001207654"/>
    </source>
</evidence>
<organism evidence="1 2">
    <name type="scientific">Archangium lansingense</name>
    <dbReference type="NCBI Taxonomy" id="2995310"/>
    <lineage>
        <taxon>Bacteria</taxon>
        <taxon>Pseudomonadati</taxon>
        <taxon>Myxococcota</taxon>
        <taxon>Myxococcia</taxon>
        <taxon>Myxococcales</taxon>
        <taxon>Cystobacterineae</taxon>
        <taxon>Archangiaceae</taxon>
        <taxon>Archangium</taxon>
    </lineage>
</organism>
<dbReference type="RefSeq" id="WP_267540052.1">
    <property type="nucleotide sequence ID" value="NZ_JAPNKA010000001.1"/>
</dbReference>
<proteinExistence type="predicted"/>
<dbReference type="Proteomes" id="UP001207654">
    <property type="component" value="Unassembled WGS sequence"/>
</dbReference>
<keyword evidence="2" id="KW-1185">Reference proteome</keyword>